<evidence type="ECO:0000256" key="4">
    <source>
        <dbReference type="ARBA" id="ARBA00022563"/>
    </source>
</evidence>
<dbReference type="Pfam" id="PF00186">
    <property type="entry name" value="DHFR_1"/>
    <property type="match status" value="1"/>
</dbReference>
<gene>
    <name evidence="10" type="ORF">BJI46_09375</name>
</gene>
<dbReference type="InterPro" id="IPR012259">
    <property type="entry name" value="DHFR"/>
</dbReference>
<dbReference type="GO" id="GO:0046654">
    <property type="term" value="P:tetrahydrofolate biosynthetic process"/>
    <property type="evidence" value="ECO:0007669"/>
    <property type="project" value="UniProtKB-UniPathway"/>
</dbReference>
<keyword evidence="10" id="KW-0808">Transferase</keyword>
<evidence type="ECO:0000313" key="10">
    <source>
        <dbReference type="EMBL" id="OEY97554.1"/>
    </source>
</evidence>
<dbReference type="PRINTS" id="PR00070">
    <property type="entry name" value="DHFR"/>
</dbReference>
<keyword evidence="6 8" id="KW-0560">Oxidoreductase</keyword>
<comment type="function">
    <text evidence="7 8">Key enzyme in folate metabolism. Catalyzes an essential reaction for de novo glycine and purine synthesis, and for DNA precursor synthesis.</text>
</comment>
<dbReference type="GO" id="GO:0046452">
    <property type="term" value="P:dihydrofolate metabolic process"/>
    <property type="evidence" value="ECO:0007669"/>
    <property type="project" value="TreeGrafter"/>
</dbReference>
<proteinExistence type="inferred from homology"/>
<evidence type="ECO:0000259" key="9">
    <source>
        <dbReference type="PROSITE" id="PS51330"/>
    </source>
</evidence>
<dbReference type="GO" id="GO:0016301">
    <property type="term" value="F:kinase activity"/>
    <property type="evidence" value="ECO:0007669"/>
    <property type="project" value="UniProtKB-KW"/>
</dbReference>
<evidence type="ECO:0000256" key="3">
    <source>
        <dbReference type="ARBA" id="ARBA00012856"/>
    </source>
</evidence>
<name>A0A1E7RDW7_9GAMM</name>
<dbReference type="Proteomes" id="UP000185895">
    <property type="component" value="Unassembled WGS sequence"/>
</dbReference>
<keyword evidence="10" id="KW-0418">Kinase</keyword>
<feature type="domain" description="DHFR" evidence="9">
    <location>
        <begin position="7"/>
        <end position="169"/>
    </location>
</feature>
<evidence type="ECO:0000256" key="8">
    <source>
        <dbReference type="PIRNR" id="PIRNR000194"/>
    </source>
</evidence>
<organism evidence="10 11">
    <name type="scientific">Acinetobacter qingfengensis</name>
    <dbReference type="NCBI Taxonomy" id="1262585"/>
    <lineage>
        <taxon>Bacteria</taxon>
        <taxon>Pseudomonadati</taxon>
        <taxon>Pseudomonadota</taxon>
        <taxon>Gammaproteobacteria</taxon>
        <taxon>Moraxellales</taxon>
        <taxon>Moraxellaceae</taxon>
        <taxon>Acinetobacter</taxon>
    </lineage>
</organism>
<dbReference type="RefSeq" id="WP_070069018.1">
    <property type="nucleotide sequence ID" value="NZ_MKKK01000007.1"/>
</dbReference>
<dbReference type="EC" id="1.5.1.3" evidence="3 8"/>
<dbReference type="CDD" id="cd00209">
    <property type="entry name" value="DHFR"/>
    <property type="match status" value="1"/>
</dbReference>
<dbReference type="InterPro" id="IPR001796">
    <property type="entry name" value="DHFR_dom"/>
</dbReference>
<dbReference type="OrthoDB" id="9804315at2"/>
<reference evidence="10 11" key="1">
    <citation type="submission" date="2016-09" db="EMBL/GenBank/DDBJ databases">
        <authorList>
            <person name="Capua I."/>
            <person name="De Benedictis P."/>
            <person name="Joannis T."/>
            <person name="Lombin L.H."/>
            <person name="Cattoli G."/>
        </authorList>
    </citation>
    <scope>NUCLEOTIDE SEQUENCE [LARGE SCALE GENOMIC DNA]</scope>
    <source>
        <strain evidence="10 11">ANC 4671</strain>
    </source>
</reference>
<dbReference type="Gene3D" id="3.40.430.10">
    <property type="entry name" value="Dihydrofolate Reductase, subunit A"/>
    <property type="match status" value="1"/>
</dbReference>
<comment type="pathway">
    <text evidence="1 8">Cofactor biosynthesis; tetrahydrofolate biosynthesis; 5,6,7,8-tetrahydrofolate from 7,8-dihydrofolate: step 1/1.</text>
</comment>
<comment type="similarity">
    <text evidence="2 8">Belongs to the dihydrofolate reductase family.</text>
</comment>
<dbReference type="PANTHER" id="PTHR48069:SF3">
    <property type="entry name" value="DIHYDROFOLATE REDUCTASE"/>
    <property type="match status" value="1"/>
</dbReference>
<evidence type="ECO:0000256" key="5">
    <source>
        <dbReference type="ARBA" id="ARBA00022857"/>
    </source>
</evidence>
<evidence type="ECO:0000256" key="1">
    <source>
        <dbReference type="ARBA" id="ARBA00004903"/>
    </source>
</evidence>
<dbReference type="GO" id="GO:0046655">
    <property type="term" value="P:folic acid metabolic process"/>
    <property type="evidence" value="ECO:0007669"/>
    <property type="project" value="TreeGrafter"/>
</dbReference>
<dbReference type="EMBL" id="MKKK01000007">
    <property type="protein sequence ID" value="OEY97554.1"/>
    <property type="molecule type" value="Genomic_DNA"/>
</dbReference>
<comment type="caution">
    <text evidence="10">The sequence shown here is derived from an EMBL/GenBank/DDBJ whole genome shotgun (WGS) entry which is preliminary data.</text>
</comment>
<evidence type="ECO:0000256" key="2">
    <source>
        <dbReference type="ARBA" id="ARBA00009539"/>
    </source>
</evidence>
<evidence type="ECO:0000256" key="6">
    <source>
        <dbReference type="ARBA" id="ARBA00023002"/>
    </source>
</evidence>
<dbReference type="GO" id="GO:0004146">
    <property type="term" value="F:dihydrofolate reductase activity"/>
    <property type="evidence" value="ECO:0007669"/>
    <property type="project" value="UniProtKB-EC"/>
</dbReference>
<dbReference type="PROSITE" id="PS51330">
    <property type="entry name" value="DHFR_2"/>
    <property type="match status" value="1"/>
</dbReference>
<keyword evidence="5 8" id="KW-0521">NADP</keyword>
<dbReference type="AlphaFoldDB" id="A0A1E7RDW7"/>
<comment type="catalytic activity">
    <reaction evidence="8">
        <text>(6S)-5,6,7,8-tetrahydrofolate + NADP(+) = 7,8-dihydrofolate + NADPH + H(+)</text>
        <dbReference type="Rhea" id="RHEA:15009"/>
        <dbReference type="ChEBI" id="CHEBI:15378"/>
        <dbReference type="ChEBI" id="CHEBI:57451"/>
        <dbReference type="ChEBI" id="CHEBI:57453"/>
        <dbReference type="ChEBI" id="CHEBI:57783"/>
        <dbReference type="ChEBI" id="CHEBI:58349"/>
        <dbReference type="EC" id="1.5.1.3"/>
    </reaction>
</comment>
<dbReference type="PANTHER" id="PTHR48069">
    <property type="entry name" value="DIHYDROFOLATE REDUCTASE"/>
    <property type="match status" value="1"/>
</dbReference>
<dbReference type="InterPro" id="IPR024072">
    <property type="entry name" value="DHFR-like_dom_sf"/>
</dbReference>
<evidence type="ECO:0000313" key="11">
    <source>
        <dbReference type="Proteomes" id="UP000185895"/>
    </source>
</evidence>
<evidence type="ECO:0000256" key="7">
    <source>
        <dbReference type="ARBA" id="ARBA00025067"/>
    </source>
</evidence>
<dbReference type="SUPFAM" id="SSF53597">
    <property type="entry name" value="Dihydrofolate reductase-like"/>
    <property type="match status" value="1"/>
</dbReference>
<dbReference type="PIRSF" id="PIRSF000194">
    <property type="entry name" value="DHFR"/>
    <property type="match status" value="1"/>
</dbReference>
<keyword evidence="4 8" id="KW-0554">One-carbon metabolism</keyword>
<accession>A0A1E7RDW7</accession>
<dbReference type="GO" id="GO:0006730">
    <property type="term" value="P:one-carbon metabolic process"/>
    <property type="evidence" value="ECO:0007669"/>
    <property type="project" value="UniProtKB-KW"/>
</dbReference>
<dbReference type="STRING" id="1262585.BJI46_09375"/>
<dbReference type="GO" id="GO:0005829">
    <property type="term" value="C:cytosol"/>
    <property type="evidence" value="ECO:0007669"/>
    <property type="project" value="TreeGrafter"/>
</dbReference>
<keyword evidence="11" id="KW-1185">Reference proteome</keyword>
<dbReference type="UniPathway" id="UPA00077">
    <property type="reaction ID" value="UER00158"/>
</dbReference>
<protein>
    <recommendedName>
        <fullName evidence="3 8">Dihydrofolate reductase</fullName>
        <ecNumber evidence="3 8">1.5.1.3</ecNumber>
    </recommendedName>
</protein>
<sequence length="174" mass="20093">MAFNNIEVVHVVAFDQHYCIGKNNQMAWHISEDFKHFKEITQGGIIIMGRKTFESIGRPLPNRINWVITHDHQWQHDGVKVAHSIEDALQEASFDLDEVEKQSLFIIGGGEIFTQTLAITDRLEITHVDLNIQGDAFYPAISKEFVLTQFSDHISEKTQIAFRFAQYLRQDNFC</sequence>
<dbReference type="GO" id="GO:0050661">
    <property type="term" value="F:NADP binding"/>
    <property type="evidence" value="ECO:0007669"/>
    <property type="project" value="InterPro"/>
</dbReference>